<name>A0ABP0E9D6_9ASCO</name>
<dbReference type="PRINTS" id="PR00069">
    <property type="entry name" value="ALDKETRDTASE"/>
</dbReference>
<keyword evidence="1" id="KW-0560">Oxidoreductase</keyword>
<accession>A0ABP0E9D6</accession>
<dbReference type="PANTHER" id="PTHR11732">
    <property type="entry name" value="ALDO/KETO REDUCTASE"/>
    <property type="match status" value="1"/>
</dbReference>
<evidence type="ECO:0000256" key="1">
    <source>
        <dbReference type="ARBA" id="ARBA00023002"/>
    </source>
</evidence>
<keyword evidence="4" id="KW-1185">Reference proteome</keyword>
<evidence type="ECO:0000313" key="3">
    <source>
        <dbReference type="EMBL" id="CAK7900814.1"/>
    </source>
</evidence>
<feature type="domain" description="NADP-dependent oxidoreductase" evidence="2">
    <location>
        <begin position="19"/>
        <end position="271"/>
    </location>
</feature>
<dbReference type="InterPro" id="IPR036812">
    <property type="entry name" value="NAD(P)_OxRdtase_dom_sf"/>
</dbReference>
<evidence type="ECO:0000259" key="2">
    <source>
        <dbReference type="Pfam" id="PF00248"/>
    </source>
</evidence>
<dbReference type="PROSITE" id="PS00062">
    <property type="entry name" value="ALDOKETO_REDUCTASE_2"/>
    <property type="match status" value="1"/>
</dbReference>
<dbReference type="Gene3D" id="3.20.20.100">
    <property type="entry name" value="NADP-dependent oxidoreductase domain"/>
    <property type="match status" value="1"/>
</dbReference>
<protein>
    <submittedName>
        <fullName evidence="3">Glycerol 2-dehydrogenase (NADP(+))</fullName>
    </submittedName>
</protein>
<organism evidence="3 4">
    <name type="scientific">[Candida] anglica</name>
    <dbReference type="NCBI Taxonomy" id="148631"/>
    <lineage>
        <taxon>Eukaryota</taxon>
        <taxon>Fungi</taxon>
        <taxon>Dikarya</taxon>
        <taxon>Ascomycota</taxon>
        <taxon>Saccharomycotina</taxon>
        <taxon>Pichiomycetes</taxon>
        <taxon>Debaryomycetaceae</taxon>
        <taxon>Kurtzmaniella</taxon>
    </lineage>
</organism>
<reference evidence="3 4" key="1">
    <citation type="submission" date="2024-01" db="EMBL/GenBank/DDBJ databases">
        <authorList>
            <consortium name="Genoscope - CEA"/>
            <person name="William W."/>
        </authorList>
    </citation>
    <scope>NUCLEOTIDE SEQUENCE [LARGE SCALE GENOMIC DNA]</scope>
    <source>
        <strain evidence="3 4">29B2s-10</strain>
    </source>
</reference>
<dbReference type="PIRSF" id="PIRSF000097">
    <property type="entry name" value="AKR"/>
    <property type="match status" value="1"/>
</dbReference>
<dbReference type="InterPro" id="IPR023210">
    <property type="entry name" value="NADP_OxRdtase_dom"/>
</dbReference>
<proteinExistence type="predicted"/>
<gene>
    <name evidence="3" type="primary">GCY1</name>
    <name evidence="3" type="ORF">CAAN4_C09120</name>
</gene>
<dbReference type="InterPro" id="IPR018170">
    <property type="entry name" value="Aldo/ket_reductase_CS"/>
</dbReference>
<dbReference type="SUPFAM" id="SSF51430">
    <property type="entry name" value="NAD(P)-linked oxidoreductase"/>
    <property type="match status" value="1"/>
</dbReference>
<evidence type="ECO:0000313" key="4">
    <source>
        <dbReference type="Proteomes" id="UP001497600"/>
    </source>
</evidence>
<sequence length="291" mass="32001">MTKNTQTVKLNSGAIIPVVGLGTWQATEKGAAANATKVALENGYRHIDTAAIYGNEEEVGQGIRDSGVPRSEIYVTTKLWNKDQRNAEEALNTSLKKLGLDYVDLYLIHWPRALKADGEVDTEWSYIETYKSLQKLLSSGKVKSIGVSNFSKSKLQKLLADPEVTVKPAVNQIESHPLLPQHELHDYLKEQGIIAEAYSPLGSTGAPLFKYETVTKIAAKNKVEPATVLISWNVQRGAVVLPKSVTDSRIISNLETIVLPDEDFEELNKLADKEGIVRTADPKWGGTSVFD</sequence>
<dbReference type="Pfam" id="PF00248">
    <property type="entry name" value="Aldo_ket_red"/>
    <property type="match status" value="1"/>
</dbReference>
<dbReference type="PROSITE" id="PS00798">
    <property type="entry name" value="ALDOKETO_REDUCTASE_1"/>
    <property type="match status" value="1"/>
</dbReference>
<dbReference type="InterPro" id="IPR020471">
    <property type="entry name" value="AKR"/>
</dbReference>
<dbReference type="Proteomes" id="UP001497600">
    <property type="component" value="Chromosome C"/>
</dbReference>
<dbReference type="EMBL" id="OZ004255">
    <property type="protein sequence ID" value="CAK7900814.1"/>
    <property type="molecule type" value="Genomic_DNA"/>
</dbReference>